<reference evidence="1" key="1">
    <citation type="journal article" date="2001" name="Nature">
        <title>Initial sequencing and analysis of the human genome.</title>
        <authorList>
            <consortium name="International Human Genome Sequencing Consortium"/>
            <person name="Lander E.S."/>
            <person name="Linton L.M."/>
            <person name="Birren B."/>
            <person name="Nusbaum C."/>
            <person name="Zody M.C."/>
            <person name="Baldwin J."/>
            <person name="Devon K."/>
            <person name="Dewar K."/>
            <person name="Doyle M."/>
            <person name="FitzHugh W."/>
            <person name="Funke R."/>
            <person name="Gage D."/>
            <person name="Harris K."/>
            <person name="Heaford A."/>
            <person name="Howland J."/>
            <person name="Kann L."/>
            <person name="Lehoczky J."/>
            <person name="LeVine R."/>
            <person name="McEwan P."/>
            <person name="McKernan K."/>
            <person name="Meldrim J."/>
            <person name="Mesirov J.P."/>
            <person name="Miranda C."/>
            <person name="Morris W."/>
            <person name="Naylor J."/>
            <person name="Raymond C."/>
            <person name="Rosetti M."/>
            <person name="Santos R."/>
            <person name="Sheridan A."/>
            <person name="Sougnez C."/>
            <person name="Stange-Thomann N."/>
            <person name="Stojanovic N."/>
            <person name="Subramanian A."/>
            <person name="Wyman D."/>
            <person name="Rogers J."/>
            <person name="Sulston J."/>
            <person name="Ainscough R."/>
            <person name="Beck S."/>
            <person name="Bentley D."/>
            <person name="Burton J."/>
            <person name="Clee C."/>
            <person name="Carter N."/>
            <person name="Coulson A."/>
            <person name="Deadman R."/>
            <person name="Deloukas P."/>
            <person name="Dunham A."/>
            <person name="Dunham I."/>
            <person name="Durbin R."/>
            <person name="French L."/>
            <person name="Grafham D."/>
            <person name="Gregory S."/>
            <person name="Hubbard T."/>
            <person name="Humphray S."/>
            <person name="Hunt A."/>
            <person name="Jones M."/>
            <person name="Lloyd C."/>
            <person name="McMurray A."/>
            <person name="Matthews L."/>
            <person name="Mercer S."/>
            <person name="Milne S."/>
            <person name="Mullikin J.C."/>
            <person name="Mungall A."/>
            <person name="Plumb R."/>
            <person name="Ross M."/>
            <person name="Shownkeen R."/>
            <person name="Sims S."/>
            <person name="Waterston R.H."/>
            <person name="Wilson R.K."/>
            <person name="Hillier L.W."/>
            <person name="McPherson J.D."/>
            <person name="Marra M.A."/>
            <person name="Mardis E.R."/>
            <person name="Fulton L.A."/>
            <person name="Chinwalla A.T."/>
            <person name="Pepin K.H."/>
            <person name="Gish W.R."/>
            <person name="Chissoe S.L."/>
            <person name="Wendl M.C."/>
            <person name="Delehaunty K.D."/>
            <person name="Miner T.L."/>
            <person name="Delehaunty A."/>
            <person name="Kramer J.B."/>
            <person name="Cook L.L."/>
            <person name="Fulton R.S."/>
            <person name="Johnson D.L."/>
            <person name="Minx P.J."/>
            <person name="Clifton S.W."/>
            <person name="Hawkins T."/>
            <person name="Branscomb E."/>
            <person name="Predki P."/>
            <person name="Richardson P."/>
            <person name="Wenning S."/>
            <person name="Slezak T."/>
            <person name="Doggett N."/>
            <person name="Cheng J.F."/>
            <person name="Olsen A."/>
            <person name="Lucas S."/>
            <person name="Elkin C."/>
            <person name="Uberbacher E."/>
            <person name="Frazier M."/>
            <person name="Gibbs R.A."/>
            <person name="Muzny D.M."/>
            <person name="Scherer S.E."/>
            <person name="Bouck J.B."/>
            <person name="Sodergren E.J."/>
            <person name="Worley K.C."/>
            <person name="Rives C.M."/>
            <person name="Gorrell J.H."/>
            <person name="Metzker M.L."/>
            <person name="Naylor S.L."/>
            <person name="Kucherlapati R.S."/>
            <person name="Nelson D.L."/>
            <person name="Weinstock G.M."/>
            <person name="Sakaki Y."/>
            <person name="Fujiyama A."/>
            <person name="Hattori M."/>
            <person name="Yada T."/>
            <person name="Toyoda A."/>
            <person name="Itoh T."/>
            <person name="Kawagoe C."/>
            <person name="Watanabe H."/>
            <person name="Totoki Y."/>
            <person name="Taylor T."/>
            <person name="Weissenbach J."/>
            <person name="Heilig R."/>
            <person name="Saurin W."/>
            <person name="Artiguenave F."/>
            <person name="Brottier P."/>
            <person name="Bruls T."/>
            <person name="Pelletier E."/>
            <person name="Robert C."/>
            <person name="Wincker P."/>
            <person name="Smith D.R."/>
            <person name="Doucette-Stamm L."/>
            <person name="Rubenfield M."/>
            <person name="Weinstock K."/>
            <person name="Lee H.M."/>
            <person name="Dubois J."/>
            <person name="Rosenthal A."/>
            <person name="Platzer M."/>
            <person name="Nyakatura G."/>
            <person name="Taudien S."/>
            <person name="Rump A."/>
            <person name="Yang H."/>
            <person name="Yu J."/>
            <person name="Wang J."/>
            <person name="Huang G."/>
            <person name="Gu J."/>
            <person name="Hood L."/>
            <person name="Rowen L."/>
            <person name="Madan A."/>
            <person name="Qin S."/>
            <person name="Davis R.W."/>
            <person name="Federspiel N.A."/>
            <person name="Abola A.P."/>
            <person name="Proctor M.J."/>
            <person name="Myers R.M."/>
            <person name="Schmutz J."/>
            <person name="Dickson M."/>
            <person name="Grimwood J."/>
            <person name="Cox D.R."/>
            <person name="Olson M.V."/>
            <person name="Kaul R."/>
            <person name="Raymond C."/>
            <person name="Shimizu N."/>
            <person name="Kawasaki K."/>
            <person name="Minoshima S."/>
            <person name="Evans G.A."/>
            <person name="Athanasiou M."/>
            <person name="Schultz R."/>
            <person name="Roe B.A."/>
            <person name="Chen F."/>
            <person name="Pan H."/>
            <person name="Ramser J."/>
            <person name="Lehrach H."/>
            <person name="Reinhardt R."/>
            <person name="McCombie W.R."/>
            <person name="de la Bastide M."/>
            <person name="Dedhia N."/>
            <person name="Blocker H."/>
            <person name="Hornischer K."/>
            <person name="Nordsiek G."/>
            <person name="Agarwala R."/>
            <person name="Aravind L."/>
            <person name="Bailey J.A."/>
            <person name="Bateman A."/>
            <person name="Batzoglou S."/>
            <person name="Birney E."/>
            <person name="Bork P."/>
            <person name="Brown D.G."/>
            <person name="Burge C.B."/>
            <person name="Cerutti L."/>
            <person name="Chen H.C."/>
            <person name="Church D."/>
            <person name="Clamp M."/>
            <person name="Copley R.R."/>
            <person name="Doerks T."/>
            <person name="Eddy S.R."/>
            <person name="Eichler E.E."/>
            <person name="Furey T.S."/>
            <person name="Galagan J."/>
            <person name="Gilbert J.G."/>
            <person name="Harmon C."/>
            <person name="Hayashizaki Y."/>
            <person name="Haussler D."/>
            <person name="Hermjakob H."/>
            <person name="Hokamp K."/>
            <person name="Jang W."/>
            <person name="Johnson L.S."/>
            <person name="Jones T.A."/>
            <person name="Kasif S."/>
            <person name="Kaspryzk A."/>
            <person name="Kennedy S."/>
            <person name="Kent W.J."/>
            <person name="Kitts P."/>
            <person name="Koonin E.V."/>
            <person name="Korf I."/>
            <person name="Kulp D."/>
            <person name="Lancet D."/>
            <person name="Lowe T.M."/>
            <person name="McLysaght A."/>
            <person name="Mikkelsen T."/>
            <person name="Moran J.V."/>
            <person name="Mulder N."/>
            <person name="Pollara V.J."/>
            <person name="Ponting C.P."/>
            <person name="Schuler G."/>
            <person name="Schultz J."/>
            <person name="Slater G."/>
            <person name="Smit A.F."/>
            <person name="Stupka E."/>
            <person name="Szustakowski J."/>
            <person name="Thierry-Mieg D."/>
            <person name="Thierry-Mieg J."/>
            <person name="Wagner L."/>
            <person name="Wallis J."/>
            <person name="Wheeler R."/>
            <person name="Williams A."/>
            <person name="Wolf Y.I."/>
            <person name="Wolfe K.H."/>
            <person name="Yang S.P."/>
            <person name="Yeh R.F."/>
            <person name="Collins F."/>
            <person name="Guyer M.S."/>
            <person name="Peterson J."/>
            <person name="Felsenfeld A."/>
            <person name="Wetterstrand K.A."/>
            <person name="Patrinos A."/>
            <person name="Morgan M.J."/>
            <person name="de Jong P."/>
            <person name="Catanese J.J."/>
            <person name="Osoegawa K."/>
            <person name="Shizuya H."/>
            <person name="Choi S."/>
            <person name="Chen Y.J."/>
        </authorList>
    </citation>
    <scope>NUCLEOTIDE SEQUENCE [LARGE SCALE GENOMIC DNA]</scope>
</reference>
<dbReference type="HGNC" id="HGNC:11658">
    <property type="gene designation" value="TCP11"/>
</dbReference>
<dbReference type="ExpressionAtlas" id="D6RBE4">
    <property type="expression patterns" value="baseline and differential"/>
</dbReference>
<evidence type="ECO:0000313" key="2">
    <source>
        <dbReference type="Proteomes" id="UP000005640"/>
    </source>
</evidence>
<dbReference type="Ensembl" id="ENST00000505335.2">
    <property type="protein sequence ID" value="ENSP00000424209.2"/>
    <property type="gene ID" value="ENSG00000124678.20"/>
</dbReference>
<gene>
    <name evidence="1" type="primary">TCP11</name>
</gene>
<dbReference type="OpenTargets" id="ENSG00000124678"/>
<dbReference type="GeneTree" id="ENSGT00940000161869"/>
<keyword evidence="2" id="KW-1185">Reference proteome</keyword>
<dbReference type="UCSC" id="uc063oap.1">
    <property type="organism name" value="human"/>
</dbReference>
<dbReference type="EMBL" id="AL138721">
    <property type="status" value="NOT_ANNOTATED_CDS"/>
    <property type="molecule type" value="Genomic_DNA"/>
</dbReference>
<name>D6RBE4_HUMAN</name>
<protein>
    <submittedName>
        <fullName evidence="1">T-complex 11</fullName>
    </submittedName>
</protein>
<accession>D6RBE4</accession>
<evidence type="ECO:0000313" key="1">
    <source>
        <dbReference type="Ensembl" id="ENSP00000424209.2"/>
    </source>
</evidence>
<dbReference type="Bgee" id="ENSG00000124678">
    <property type="expression patterns" value="Expressed in sperm and 104 other cell types or tissues"/>
</dbReference>
<dbReference type="VEuPathDB" id="HostDB:ENSG00000124678"/>
<dbReference type="OrthoDB" id="276323at2759"/>
<organism evidence="1 2">
    <name type="scientific">Homo sapiens</name>
    <name type="common">Human</name>
    <dbReference type="NCBI Taxonomy" id="9606"/>
    <lineage>
        <taxon>Eukaryota</taxon>
        <taxon>Metazoa</taxon>
        <taxon>Chordata</taxon>
        <taxon>Craniata</taxon>
        <taxon>Vertebrata</taxon>
        <taxon>Euteleostomi</taxon>
        <taxon>Mammalia</taxon>
        <taxon>Eutheria</taxon>
        <taxon>Euarchontoglires</taxon>
        <taxon>Primates</taxon>
        <taxon>Haplorrhini</taxon>
        <taxon>Catarrhini</taxon>
        <taxon>Hominidae</taxon>
        <taxon>Homo</taxon>
    </lineage>
</organism>
<reference evidence="1" key="3">
    <citation type="journal article" date="2004" name="Nature">
        <title>Finishing the euchromatic sequence of the human genome.</title>
        <authorList>
            <consortium name="International Human Genome Sequencing Consortium"/>
        </authorList>
    </citation>
    <scope>NUCLEOTIDE SEQUENCE [LARGE SCALE GENOMIC DNA]</scope>
</reference>
<reference evidence="1 2" key="2">
    <citation type="journal article" date="2003" name="Nature">
        <title>The DNA sequence and analysis of human chromosome 6.</title>
        <authorList>
            <person name="Mungall A.J."/>
            <person name="Palmer S.A."/>
            <person name="Sims S.K."/>
            <person name="Edwards C.A."/>
            <person name="Ashurst J.L."/>
            <person name="Wilming L."/>
            <person name="Jones M.C."/>
            <person name="Horton R."/>
            <person name="Hunt S.E."/>
            <person name="Scott C.E."/>
            <person name="Gilbert J.G."/>
            <person name="Clamp M.E."/>
            <person name="Bethel G."/>
            <person name="Milne S."/>
            <person name="Ainscough R."/>
            <person name="Almeida J.P."/>
            <person name="Ambrose K.D."/>
            <person name="Andrews T.D."/>
            <person name="Ashwell R.I."/>
            <person name="Babbage A.K."/>
            <person name="Bagguley C.L."/>
            <person name="Bailey J."/>
            <person name="Banerjee R."/>
            <person name="Barker D.J."/>
            <person name="Barlow K.F."/>
            <person name="Bates K."/>
            <person name="Beare D.M."/>
            <person name="Beasley H."/>
            <person name="Beasley O."/>
            <person name="Bird C.P."/>
            <person name="Blakey S."/>
            <person name="Bray-Allen S."/>
            <person name="Brook J."/>
            <person name="Brown A.J."/>
            <person name="Brown J.Y."/>
            <person name="Burford D.C."/>
            <person name="Burrill W."/>
            <person name="Burton J."/>
            <person name="Carder C."/>
            <person name="Carter N.P."/>
            <person name="Chapman J.C."/>
            <person name="Clark S.Y."/>
            <person name="Clark G."/>
            <person name="Clee C.M."/>
            <person name="Clegg S."/>
            <person name="Cobley V."/>
            <person name="Collier R.E."/>
            <person name="Collins J.E."/>
            <person name="Colman L.K."/>
            <person name="Corby N.R."/>
            <person name="Coville G.J."/>
            <person name="Culley K.M."/>
            <person name="Dhami P."/>
            <person name="Davies J."/>
            <person name="Dunn M."/>
            <person name="Earthrowl M.E."/>
            <person name="Ellington A.E."/>
            <person name="Evans K.A."/>
            <person name="Faulkner L."/>
            <person name="Francis M.D."/>
            <person name="Frankish A."/>
            <person name="Frankland J."/>
            <person name="French L."/>
            <person name="Garner P."/>
            <person name="Garnett J."/>
            <person name="Ghori M.J."/>
            <person name="Gilby L.M."/>
            <person name="Gillson C.J."/>
            <person name="Glithero R.J."/>
            <person name="Grafham D.V."/>
            <person name="Grant M."/>
            <person name="Gribble S."/>
            <person name="Griffiths C."/>
            <person name="Griffiths M."/>
            <person name="Hall R."/>
            <person name="Halls K.S."/>
            <person name="Hammond S."/>
            <person name="Harley J.L."/>
            <person name="Hart E.A."/>
            <person name="Heath P.D."/>
            <person name="Heathcott R."/>
            <person name="Holmes S.J."/>
            <person name="Howden P.J."/>
            <person name="Howe K.L."/>
            <person name="Howell G.R."/>
            <person name="Huckle E."/>
            <person name="Humphray S.J."/>
            <person name="Humphries M.D."/>
            <person name="Hunt A.R."/>
            <person name="Johnson C.M."/>
            <person name="Joy A.A."/>
            <person name="Kay M."/>
            <person name="Keenan S.J."/>
            <person name="Kimberley A.M."/>
            <person name="King A."/>
            <person name="Laird G.K."/>
            <person name="Langford C."/>
            <person name="Lawlor S."/>
            <person name="Leongamornlert D.A."/>
            <person name="Leversha M."/>
            <person name="Lloyd C.R."/>
            <person name="Lloyd D.M."/>
            <person name="Loveland J.E."/>
            <person name="Lovell J."/>
            <person name="Martin S."/>
            <person name="Mashreghi-Mohammadi M."/>
            <person name="Maslen G.L."/>
            <person name="Matthews L."/>
            <person name="McCann O.T."/>
            <person name="McLaren S.J."/>
            <person name="McLay K."/>
            <person name="McMurray A."/>
            <person name="Moore M.J."/>
            <person name="Mullikin J.C."/>
            <person name="Niblett D."/>
            <person name="Nickerson T."/>
            <person name="Novik K.L."/>
            <person name="Oliver K."/>
            <person name="Overton-Larty E.K."/>
            <person name="Parker A."/>
            <person name="Patel R."/>
            <person name="Pearce A.V."/>
            <person name="Peck A.I."/>
            <person name="Phillimore B."/>
            <person name="Phillips S."/>
            <person name="Plumb R.W."/>
            <person name="Porter K.M."/>
            <person name="Ramsey Y."/>
            <person name="Ranby S.A."/>
            <person name="Rice C.M."/>
            <person name="Ross M.T."/>
            <person name="Searle S.M."/>
            <person name="Sehra H.K."/>
            <person name="Sheridan E."/>
            <person name="Skuce C.D."/>
            <person name="Smith S."/>
            <person name="Smith M."/>
            <person name="Spraggon L."/>
            <person name="Squares S.L."/>
            <person name="Steward C.A."/>
            <person name="Sycamore N."/>
            <person name="Tamlyn-Hall G."/>
            <person name="Tester J."/>
            <person name="Theaker A.J."/>
            <person name="Thomas D.W."/>
            <person name="Thorpe A."/>
            <person name="Tracey A."/>
            <person name="Tromans A."/>
            <person name="Tubby B."/>
            <person name="Wall M."/>
            <person name="Wallis J.M."/>
            <person name="West A.P."/>
            <person name="White S.S."/>
            <person name="Whitehead S.L."/>
            <person name="Whittaker H."/>
            <person name="Wild A."/>
            <person name="Willey D.J."/>
            <person name="Wilmer T.E."/>
            <person name="Wood J.M."/>
            <person name="Wray P.W."/>
            <person name="Wyatt J.C."/>
            <person name="Young L."/>
            <person name="Younger R.M."/>
            <person name="Bentley D.R."/>
            <person name="Coulson A."/>
            <person name="Durbin R."/>
            <person name="Hubbard T."/>
            <person name="Sulston J.E."/>
            <person name="Dunham I."/>
            <person name="Rogers J."/>
            <person name="Beck S."/>
        </authorList>
    </citation>
    <scope>NUCLEOTIDE SEQUENCE [LARGE SCALE GENOMIC DNA]</scope>
</reference>
<reference evidence="1" key="4">
    <citation type="submission" date="2025-05" db="UniProtKB">
        <authorList>
            <consortium name="Ensembl"/>
        </authorList>
    </citation>
    <scope>IDENTIFICATION</scope>
</reference>
<dbReference type="Proteomes" id="UP000005640">
    <property type="component" value="Chromosome 6"/>
</dbReference>
<dbReference type="HOGENOM" id="CLU_3241939_0_0_1"/>
<proteinExistence type="predicted"/>
<dbReference type="Ensembl" id="ENST00000427376.7">
    <property type="protein sequence ID" value="ENSP00000415562.3"/>
    <property type="gene ID" value="ENSG00000124678.20"/>
</dbReference>
<sequence>MPFGTILKSNYQQLPLTSAVLLNF</sequence>
<dbReference type="AlphaFoldDB" id="D6RBE4"/>